<reference evidence="1 2" key="2">
    <citation type="submission" date="2008-10" db="EMBL/GenBank/DDBJ databases">
        <authorList>
            <person name="Fulton L."/>
            <person name="Clifton S."/>
            <person name="Fulton B."/>
            <person name="Xu J."/>
            <person name="Minx P."/>
            <person name="Pepin K.H."/>
            <person name="Johnson M."/>
            <person name="Bhonagiri V."/>
            <person name="Nash W.E."/>
            <person name="Mardis E.R."/>
            <person name="Wilson R.K."/>
        </authorList>
    </citation>
    <scope>NUCLEOTIDE SEQUENCE [LARGE SCALE GENOMIC DNA]</scope>
    <source>
        <strain evidence="1 2">DSM 18315</strain>
    </source>
</reference>
<comment type="caution">
    <text evidence="1">The sequence shown here is derived from an EMBL/GenBank/DDBJ whole genome shotgun (WGS) entry which is preliminary data.</text>
</comment>
<protein>
    <submittedName>
        <fullName evidence="1">Uncharacterized protein</fullName>
    </submittedName>
</protein>
<dbReference type="Proteomes" id="UP000005510">
    <property type="component" value="Unassembled WGS sequence"/>
</dbReference>
<evidence type="ECO:0000313" key="2">
    <source>
        <dbReference type="Proteomes" id="UP000005510"/>
    </source>
</evidence>
<accession>B7B887</accession>
<dbReference type="HOGENOM" id="CLU_3255264_0_0_10"/>
<organism evidence="1 2">
    <name type="scientific">Parabacteroides johnsonii DSM 18315</name>
    <dbReference type="NCBI Taxonomy" id="537006"/>
    <lineage>
        <taxon>Bacteria</taxon>
        <taxon>Pseudomonadati</taxon>
        <taxon>Bacteroidota</taxon>
        <taxon>Bacteroidia</taxon>
        <taxon>Bacteroidales</taxon>
        <taxon>Tannerellaceae</taxon>
        <taxon>Parabacteroides</taxon>
    </lineage>
</organism>
<proteinExistence type="predicted"/>
<dbReference type="EMBL" id="ABYH01000102">
    <property type="protein sequence ID" value="EEC97356.1"/>
    <property type="molecule type" value="Genomic_DNA"/>
</dbReference>
<reference evidence="1 2" key="1">
    <citation type="submission" date="2008-10" db="EMBL/GenBank/DDBJ databases">
        <title>Draft genome sequence of Parabacteroides johnsonii (DSM 18315).</title>
        <authorList>
            <person name="Sudarsanam P."/>
            <person name="Ley R."/>
            <person name="Guruge J."/>
            <person name="Turnbaugh P.J."/>
            <person name="Mahowald M."/>
            <person name="Liep D."/>
            <person name="Gordon J."/>
        </authorList>
    </citation>
    <scope>NUCLEOTIDE SEQUENCE [LARGE SCALE GENOMIC DNA]</scope>
    <source>
        <strain evidence="1 2">DSM 18315</strain>
    </source>
</reference>
<dbReference type="AlphaFoldDB" id="B7B887"/>
<name>B7B887_9BACT</name>
<gene>
    <name evidence="1" type="ORF">PRABACTJOHN_01237</name>
</gene>
<sequence>MFSLGGVEPRPYGTPLFYCVRINHRFIVQKYKIFADRNVYDN</sequence>
<evidence type="ECO:0000313" key="1">
    <source>
        <dbReference type="EMBL" id="EEC97356.1"/>
    </source>
</evidence>